<feature type="transmembrane region" description="Helical" evidence="2">
    <location>
        <begin position="339"/>
        <end position="355"/>
    </location>
</feature>
<keyword evidence="2" id="KW-0472">Membrane</keyword>
<dbReference type="InterPro" id="IPR010640">
    <property type="entry name" value="Low_temperature_requirement_A"/>
</dbReference>
<evidence type="ECO:0000256" key="1">
    <source>
        <dbReference type="SAM" id="MobiDB-lite"/>
    </source>
</evidence>
<feature type="transmembrane region" description="Helical" evidence="2">
    <location>
        <begin position="51"/>
        <end position="72"/>
    </location>
</feature>
<feature type="transmembrane region" description="Helical" evidence="2">
    <location>
        <begin position="84"/>
        <end position="104"/>
    </location>
</feature>
<dbReference type="Pfam" id="PF06772">
    <property type="entry name" value="LtrA"/>
    <property type="match status" value="1"/>
</dbReference>
<reference evidence="4" key="1">
    <citation type="journal article" date="2019" name="Int. J. Syst. Evol. Microbiol.">
        <title>The Global Catalogue of Microorganisms (GCM) 10K type strain sequencing project: providing services to taxonomists for standard genome sequencing and annotation.</title>
        <authorList>
            <consortium name="The Broad Institute Genomics Platform"/>
            <consortium name="The Broad Institute Genome Sequencing Center for Infectious Disease"/>
            <person name="Wu L."/>
            <person name="Ma J."/>
        </authorList>
    </citation>
    <scope>NUCLEOTIDE SEQUENCE [LARGE SCALE GENOMIC DNA]</scope>
    <source>
        <strain evidence="4">JCM 30846</strain>
    </source>
</reference>
<feature type="transmembrane region" description="Helical" evidence="2">
    <location>
        <begin position="239"/>
        <end position="257"/>
    </location>
</feature>
<feature type="region of interest" description="Disordered" evidence="1">
    <location>
        <begin position="383"/>
        <end position="411"/>
    </location>
</feature>
<organism evidence="3 4">
    <name type="scientific">Streptomyces tremellae</name>
    <dbReference type="NCBI Taxonomy" id="1124239"/>
    <lineage>
        <taxon>Bacteria</taxon>
        <taxon>Bacillati</taxon>
        <taxon>Actinomycetota</taxon>
        <taxon>Actinomycetes</taxon>
        <taxon>Kitasatosporales</taxon>
        <taxon>Streptomycetaceae</taxon>
        <taxon>Streptomyces</taxon>
    </lineage>
</organism>
<comment type="caution">
    <text evidence="3">The sequence shown here is derived from an EMBL/GenBank/DDBJ whole genome shotgun (WGS) entry which is preliminary data.</text>
</comment>
<keyword evidence="4" id="KW-1185">Reference proteome</keyword>
<dbReference type="PANTHER" id="PTHR36840">
    <property type="entry name" value="BLL5714 PROTEIN"/>
    <property type="match status" value="1"/>
</dbReference>
<evidence type="ECO:0000313" key="4">
    <source>
        <dbReference type="Proteomes" id="UP001499884"/>
    </source>
</evidence>
<feature type="compositionally biased region" description="Low complexity" evidence="1">
    <location>
        <begin position="395"/>
        <end position="411"/>
    </location>
</feature>
<keyword evidence="2" id="KW-0812">Transmembrane</keyword>
<feature type="transmembrane region" description="Helical" evidence="2">
    <location>
        <begin position="144"/>
        <end position="164"/>
    </location>
</feature>
<feature type="transmembrane region" description="Helical" evidence="2">
    <location>
        <begin position="110"/>
        <end position="132"/>
    </location>
</feature>
<sequence length="411" mass="43789">MRHMTARARDEEHRASTPLELFFDLCFVVAVAQAGARLVHSLAEGHVGSGVIGYVFVFWGIWWAWMNFTWFASAYDVDDVPYRVATLVQICGVLIYAAGVPRAFSENDWTIAVIGYLVMRLALTCQWLRAAASEDRGSRARRTAVRYAVGVAVCQAAWVGLLWAPEGTRRWLFLVVGIAEMLVPVVAERAQETPWHPHHIEERYGLFTLIVLGETMSAATVAVQSALDEHEALDRLLPIAGGGILIVFAAWWVYFAAPVHQRLASDREAIPWGYGHLAIFGSAAAIGAGLEVAVEQAVGEAHISARAAGAAVCVPTGVFLLVVWLLHARHFKRGLAEQLVLPFTSVAVVCCLFAGEWAVPAAGLAAAAAVAVGVTLAARIPEDGSGGSGGPVRGLPPAGAEGAADAGEGPR</sequence>
<protein>
    <submittedName>
        <fullName evidence="3">Low temperature requirement protein A</fullName>
    </submittedName>
</protein>
<evidence type="ECO:0000256" key="2">
    <source>
        <dbReference type="SAM" id="Phobius"/>
    </source>
</evidence>
<feature type="transmembrane region" description="Helical" evidence="2">
    <location>
        <begin position="308"/>
        <end position="327"/>
    </location>
</feature>
<dbReference type="EMBL" id="BAABEP010000008">
    <property type="protein sequence ID" value="GAA3720818.1"/>
    <property type="molecule type" value="Genomic_DNA"/>
</dbReference>
<proteinExistence type="predicted"/>
<keyword evidence="2" id="KW-1133">Transmembrane helix</keyword>
<accession>A0ABP7EL52</accession>
<name>A0ABP7EL52_9ACTN</name>
<dbReference type="Proteomes" id="UP001499884">
    <property type="component" value="Unassembled WGS sequence"/>
</dbReference>
<feature type="transmembrane region" description="Helical" evidence="2">
    <location>
        <begin position="269"/>
        <end position="288"/>
    </location>
</feature>
<dbReference type="PANTHER" id="PTHR36840:SF1">
    <property type="entry name" value="BLL5714 PROTEIN"/>
    <property type="match status" value="1"/>
</dbReference>
<evidence type="ECO:0000313" key="3">
    <source>
        <dbReference type="EMBL" id="GAA3720818.1"/>
    </source>
</evidence>
<feature type="transmembrane region" description="Helical" evidence="2">
    <location>
        <begin position="21"/>
        <end position="39"/>
    </location>
</feature>
<gene>
    <name evidence="3" type="ORF">GCM10023082_17860</name>
</gene>